<keyword evidence="1" id="KW-0812">Transmembrane</keyword>
<evidence type="ECO:0000313" key="3">
    <source>
        <dbReference type="Proteomes" id="UP000050430"/>
    </source>
</evidence>
<keyword evidence="3" id="KW-1185">Reference proteome</keyword>
<feature type="transmembrane region" description="Helical" evidence="1">
    <location>
        <begin position="12"/>
        <end position="31"/>
    </location>
</feature>
<proteinExistence type="predicted"/>
<protein>
    <submittedName>
        <fullName evidence="2">Uncharacterized protein</fullName>
    </submittedName>
</protein>
<evidence type="ECO:0000256" key="1">
    <source>
        <dbReference type="SAM" id="Phobius"/>
    </source>
</evidence>
<keyword evidence="1" id="KW-1133">Transmembrane helix</keyword>
<dbReference type="Proteomes" id="UP000050430">
    <property type="component" value="Unassembled WGS sequence"/>
</dbReference>
<dbReference type="EMBL" id="LGCK01000006">
    <property type="protein sequence ID" value="KPL73511.1"/>
    <property type="molecule type" value="Genomic_DNA"/>
</dbReference>
<dbReference type="STRING" id="229920.ADM99_04885"/>
<name>A0A0P6XW00_9CHLR</name>
<keyword evidence="1" id="KW-0472">Membrane</keyword>
<feature type="transmembrane region" description="Helical" evidence="1">
    <location>
        <begin position="97"/>
        <end position="120"/>
    </location>
</feature>
<evidence type="ECO:0000313" key="2">
    <source>
        <dbReference type="EMBL" id="KPL73511.1"/>
    </source>
</evidence>
<accession>A0A0P6XW00</accession>
<sequence length="126" mass="13461">MQQKKFDTARPLDYLFAFLIAGILSFIGSLLVGFVGFFSLLLAPGVGWVIAEVVRKATGRRRSKPLFQVAAGSAVLGAVANQLPLLVMVLLGYAGAGYVLSLVWPALYAAIVCTTVYARLSGIQLR</sequence>
<reference evidence="2 3" key="1">
    <citation type="submission" date="2015-07" db="EMBL/GenBank/DDBJ databases">
        <title>Genome sequence of Leptolinea tardivitalis DSM 16556.</title>
        <authorList>
            <person name="Hemp J."/>
            <person name="Ward L.M."/>
            <person name="Pace L.A."/>
            <person name="Fischer W.W."/>
        </authorList>
    </citation>
    <scope>NUCLEOTIDE SEQUENCE [LARGE SCALE GENOMIC DNA]</scope>
    <source>
        <strain evidence="2 3">YMTK-2</strain>
    </source>
</reference>
<organism evidence="2 3">
    <name type="scientific">Leptolinea tardivitalis</name>
    <dbReference type="NCBI Taxonomy" id="229920"/>
    <lineage>
        <taxon>Bacteria</taxon>
        <taxon>Bacillati</taxon>
        <taxon>Chloroflexota</taxon>
        <taxon>Anaerolineae</taxon>
        <taxon>Anaerolineales</taxon>
        <taxon>Anaerolineaceae</taxon>
        <taxon>Leptolinea</taxon>
    </lineage>
</organism>
<dbReference type="AlphaFoldDB" id="A0A0P6XW00"/>
<gene>
    <name evidence="2" type="ORF">ADM99_04885</name>
</gene>
<comment type="caution">
    <text evidence="2">The sequence shown here is derived from an EMBL/GenBank/DDBJ whole genome shotgun (WGS) entry which is preliminary data.</text>
</comment>
<feature type="transmembrane region" description="Helical" evidence="1">
    <location>
        <begin position="66"/>
        <end position="91"/>
    </location>
</feature>